<dbReference type="PANTHER" id="PTHR22504:SF0">
    <property type="entry name" value="REPRESSOR OF RNA POLYMERASE III TRANSCRIPTION MAF1 HOMOLOG"/>
    <property type="match status" value="1"/>
</dbReference>
<keyword evidence="2" id="KW-0678">Repressor</keyword>
<dbReference type="Gene3D" id="3.40.1000.50">
    <property type="entry name" value="Repressor of RNA polymerase III transcription Maf1"/>
    <property type="match status" value="2"/>
</dbReference>
<dbReference type="PIRSF" id="PIRSF037240">
    <property type="entry name" value="RNA_polIII_Trep_MAF1"/>
    <property type="match status" value="1"/>
</dbReference>
<dbReference type="InterPro" id="IPR038564">
    <property type="entry name" value="Maf1_sf"/>
</dbReference>
<dbReference type="EMBL" id="JAODUP010000224">
    <property type="protein sequence ID" value="KAK2156002.1"/>
    <property type="molecule type" value="Genomic_DNA"/>
</dbReference>
<accession>A0AAD9JNI4</accession>
<dbReference type="GO" id="GO:0005634">
    <property type="term" value="C:nucleus"/>
    <property type="evidence" value="ECO:0007669"/>
    <property type="project" value="UniProtKB-SubCell"/>
</dbReference>
<dbReference type="Proteomes" id="UP001208570">
    <property type="component" value="Unassembled WGS sequence"/>
</dbReference>
<comment type="caution">
    <text evidence="4">The sequence shown here is derived from an EMBL/GenBank/DDBJ whole genome shotgun (WGS) entry which is preliminary data.</text>
</comment>
<dbReference type="GO" id="GO:0016480">
    <property type="term" value="P:negative regulation of transcription by RNA polymerase III"/>
    <property type="evidence" value="ECO:0007669"/>
    <property type="project" value="UniProtKB-UniRule"/>
</dbReference>
<evidence type="ECO:0000313" key="4">
    <source>
        <dbReference type="EMBL" id="KAK2156002.1"/>
    </source>
</evidence>
<evidence type="ECO:0000256" key="2">
    <source>
        <dbReference type="PIRNR" id="PIRNR037240"/>
    </source>
</evidence>
<feature type="region of interest" description="Disordered" evidence="3">
    <location>
        <begin position="55"/>
        <end position="88"/>
    </location>
</feature>
<name>A0AAD9JNI4_9ANNE</name>
<dbReference type="Pfam" id="PF09174">
    <property type="entry name" value="Maf1"/>
    <property type="match status" value="1"/>
</dbReference>
<dbReference type="AlphaFoldDB" id="A0AAD9JNI4"/>
<organism evidence="4 5">
    <name type="scientific">Paralvinella palmiformis</name>
    <dbReference type="NCBI Taxonomy" id="53620"/>
    <lineage>
        <taxon>Eukaryota</taxon>
        <taxon>Metazoa</taxon>
        <taxon>Spiralia</taxon>
        <taxon>Lophotrochozoa</taxon>
        <taxon>Annelida</taxon>
        <taxon>Polychaeta</taxon>
        <taxon>Sedentaria</taxon>
        <taxon>Canalipalpata</taxon>
        <taxon>Terebellida</taxon>
        <taxon>Terebelliformia</taxon>
        <taxon>Alvinellidae</taxon>
        <taxon>Paralvinella</taxon>
    </lineage>
</organism>
<evidence type="ECO:0000256" key="3">
    <source>
        <dbReference type="SAM" id="MobiDB-lite"/>
    </source>
</evidence>
<evidence type="ECO:0000256" key="1">
    <source>
        <dbReference type="ARBA" id="ARBA00006231"/>
    </source>
</evidence>
<proteinExistence type="inferred from homology"/>
<comment type="subcellular location">
    <subcellularLocation>
        <location evidence="2">Nucleus</location>
    </subcellularLocation>
</comment>
<protein>
    <recommendedName>
        <fullName evidence="2">Repressor of RNA polymerase III transcription MAF1</fullName>
    </recommendedName>
</protein>
<dbReference type="PANTHER" id="PTHR22504">
    <property type="entry name" value="REPRESSOR OF RNA POLYMERASE III TRANSCRIPTION MAF1"/>
    <property type="match status" value="1"/>
</dbReference>
<comment type="similarity">
    <text evidence="1 2">Belongs to the MAF1 family.</text>
</comment>
<feature type="compositionally biased region" description="Polar residues" evidence="3">
    <location>
        <begin position="55"/>
        <end position="66"/>
    </location>
</feature>
<keyword evidence="2" id="KW-0804">Transcription</keyword>
<sequence>MKLLENSKFEALNAALSLLETGDCRIDGRIESYSCKMAGGDKRLFKEMSQDQGITPNDLQALSPPQSLLAHSPSRQYSRSLSSQSDGGMGPLCDTLSTKTLFYLISTLNASFKPDYDFSYAKSEEFSREPSVEWVINAVDSQLFAAVGDSFNSLRAQFWNTVDDEISLNDCDIYSYNPDLSSDPYGEEGCIWSFNYMFYNKKMKRIVFFTCKCTSLAATSDSSVSSDLAMDMSYDDDLVYAFDEEGHEMSEY</sequence>
<dbReference type="FunFam" id="3.40.1000.50:FF:000003">
    <property type="entry name" value="Repressor of RNA polymerase III transcription MAF1"/>
    <property type="match status" value="1"/>
</dbReference>
<keyword evidence="2" id="KW-0805">Transcription regulation</keyword>
<comment type="function">
    <text evidence="2">Element of the TORC1 signaling pathway that acts as a mediator of diverse signals and that represses RNA polymerase III transcription. Inhibits the de novo assembly of TFIIIB onto DNA.</text>
</comment>
<dbReference type="GO" id="GO:0000994">
    <property type="term" value="F:RNA polymerase III core binding"/>
    <property type="evidence" value="ECO:0007669"/>
    <property type="project" value="TreeGrafter"/>
</dbReference>
<keyword evidence="2" id="KW-0539">Nucleus</keyword>
<keyword evidence="5" id="KW-1185">Reference proteome</keyword>
<reference evidence="4" key="1">
    <citation type="journal article" date="2023" name="Mol. Biol. Evol.">
        <title>Third-Generation Sequencing Reveals the Adaptive Role of the Epigenome in Three Deep-Sea Polychaetes.</title>
        <authorList>
            <person name="Perez M."/>
            <person name="Aroh O."/>
            <person name="Sun Y."/>
            <person name="Lan Y."/>
            <person name="Juniper S.K."/>
            <person name="Young C.R."/>
            <person name="Angers B."/>
            <person name="Qian P.Y."/>
        </authorList>
    </citation>
    <scope>NUCLEOTIDE SEQUENCE</scope>
    <source>
        <strain evidence="4">P08H-3</strain>
    </source>
</reference>
<dbReference type="InterPro" id="IPR015257">
    <property type="entry name" value="Maf1"/>
</dbReference>
<gene>
    <name evidence="4" type="ORF">LSH36_224g04004</name>
</gene>
<evidence type="ECO:0000313" key="5">
    <source>
        <dbReference type="Proteomes" id="UP001208570"/>
    </source>
</evidence>
<feature type="compositionally biased region" description="Low complexity" evidence="3">
    <location>
        <begin position="72"/>
        <end position="85"/>
    </location>
</feature>